<evidence type="ECO:0000313" key="2">
    <source>
        <dbReference type="EMBL" id="MBB1487602.1"/>
    </source>
</evidence>
<evidence type="ECO:0000313" key="3">
    <source>
        <dbReference type="Proteomes" id="UP000565262"/>
    </source>
</evidence>
<dbReference type="Pfam" id="PF13417">
    <property type="entry name" value="GST_N_3"/>
    <property type="match status" value="1"/>
</dbReference>
<dbReference type="InterPro" id="IPR036249">
    <property type="entry name" value="Thioredoxin-like_sf"/>
</dbReference>
<name>A0A839ISP8_9GAMM</name>
<dbReference type="Gene3D" id="3.40.30.10">
    <property type="entry name" value="Glutaredoxin"/>
    <property type="match status" value="1"/>
</dbReference>
<proteinExistence type="predicted"/>
<sequence>MKLVGSTPSPYVRRLRLWLEGEDYEFMDLNIYSPQGREVLKTYTPAMKIPMLVDGEQKVFDSRMIYRYLNDKLRRKALSLEQENNITLTDSVLDAFIIILLSNRSGIDASQDAMIYNLQRERVALTLPVLEEKVKAGEFDEWQYPAICLFSTLDWITFRDLFDFGDYPALSAFREQHLSRTIAKKTDPRQSA</sequence>
<dbReference type="AlphaFoldDB" id="A0A839ISP8"/>
<evidence type="ECO:0000259" key="1">
    <source>
        <dbReference type="PROSITE" id="PS50404"/>
    </source>
</evidence>
<dbReference type="EMBL" id="JACJFM010000016">
    <property type="protein sequence ID" value="MBB1487602.1"/>
    <property type="molecule type" value="Genomic_DNA"/>
</dbReference>
<dbReference type="InterPro" id="IPR036282">
    <property type="entry name" value="Glutathione-S-Trfase_C_sf"/>
</dbReference>
<dbReference type="Proteomes" id="UP000565262">
    <property type="component" value="Unassembled WGS sequence"/>
</dbReference>
<dbReference type="PROSITE" id="PS50404">
    <property type="entry name" value="GST_NTER"/>
    <property type="match status" value="1"/>
</dbReference>
<dbReference type="SUPFAM" id="SSF52833">
    <property type="entry name" value="Thioredoxin-like"/>
    <property type="match status" value="1"/>
</dbReference>
<comment type="caution">
    <text evidence="2">The sequence shown here is derived from an EMBL/GenBank/DDBJ whole genome shotgun (WGS) entry which is preliminary data.</text>
</comment>
<dbReference type="SUPFAM" id="SSF47616">
    <property type="entry name" value="GST C-terminal domain-like"/>
    <property type="match status" value="1"/>
</dbReference>
<organism evidence="2 3">
    <name type="scientific">Oceanospirillum sediminis</name>
    <dbReference type="NCBI Taxonomy" id="2760088"/>
    <lineage>
        <taxon>Bacteria</taxon>
        <taxon>Pseudomonadati</taxon>
        <taxon>Pseudomonadota</taxon>
        <taxon>Gammaproteobacteria</taxon>
        <taxon>Oceanospirillales</taxon>
        <taxon>Oceanospirillaceae</taxon>
        <taxon>Oceanospirillum</taxon>
    </lineage>
</organism>
<protein>
    <submittedName>
        <fullName evidence="2">Glutathione S-transferase family protein</fullName>
    </submittedName>
</protein>
<dbReference type="GO" id="GO:0016740">
    <property type="term" value="F:transferase activity"/>
    <property type="evidence" value="ECO:0007669"/>
    <property type="project" value="UniProtKB-KW"/>
</dbReference>
<keyword evidence="3" id="KW-1185">Reference proteome</keyword>
<dbReference type="Gene3D" id="1.20.1050.10">
    <property type="match status" value="1"/>
</dbReference>
<dbReference type="InterPro" id="IPR004045">
    <property type="entry name" value="Glutathione_S-Trfase_N"/>
</dbReference>
<gene>
    <name evidence="2" type="ORF">H4O21_13380</name>
</gene>
<accession>A0A839ISP8</accession>
<reference evidence="2 3" key="1">
    <citation type="submission" date="2020-08" db="EMBL/GenBank/DDBJ databases">
        <title>Oceanospirillum sp. nov. isolated from marine sediment.</title>
        <authorList>
            <person name="Ji X."/>
        </authorList>
    </citation>
    <scope>NUCLEOTIDE SEQUENCE [LARGE SCALE GENOMIC DNA]</scope>
    <source>
        <strain evidence="2 3">D5</strain>
    </source>
</reference>
<keyword evidence="2" id="KW-0808">Transferase</keyword>
<dbReference type="RefSeq" id="WP_182809376.1">
    <property type="nucleotide sequence ID" value="NZ_JACJFM010000016.1"/>
</dbReference>
<feature type="domain" description="GST N-terminal" evidence="1">
    <location>
        <begin position="1"/>
        <end position="77"/>
    </location>
</feature>